<name>A0ABU4S117_9GAMM</name>
<reference evidence="1 2" key="1">
    <citation type="submission" date="2023-11" db="EMBL/GenBank/DDBJ databases">
        <title>Gilvimarinus fulvus sp. nov., isolated from the surface of Kelp.</title>
        <authorList>
            <person name="Sun Y.Y."/>
            <person name="Gong Y."/>
            <person name="Du Z.J."/>
        </authorList>
    </citation>
    <scope>NUCLEOTIDE SEQUENCE [LARGE SCALE GENOMIC DNA]</scope>
    <source>
        <strain evidence="1 2">SDUM040013</strain>
    </source>
</reference>
<gene>
    <name evidence="1" type="ORF">SCD92_15895</name>
</gene>
<dbReference type="RefSeq" id="WP_302721022.1">
    <property type="nucleotide sequence ID" value="NZ_JAULRU010000220.1"/>
</dbReference>
<evidence type="ECO:0000313" key="1">
    <source>
        <dbReference type="EMBL" id="MDX6850857.1"/>
    </source>
</evidence>
<proteinExistence type="predicted"/>
<dbReference type="InterPro" id="IPR056903">
    <property type="entry name" value="PA4575-like"/>
</dbReference>
<protein>
    <submittedName>
        <fullName evidence="1">Uncharacterized protein</fullName>
    </submittedName>
</protein>
<dbReference type="Proteomes" id="UP001273505">
    <property type="component" value="Unassembled WGS sequence"/>
</dbReference>
<dbReference type="Pfam" id="PF24876">
    <property type="entry name" value="PA4575"/>
    <property type="match status" value="1"/>
</dbReference>
<evidence type="ECO:0000313" key="2">
    <source>
        <dbReference type="Proteomes" id="UP001273505"/>
    </source>
</evidence>
<comment type="caution">
    <text evidence="1">The sequence shown here is derived from an EMBL/GenBank/DDBJ whole genome shotgun (WGS) entry which is preliminary data.</text>
</comment>
<keyword evidence="2" id="KW-1185">Reference proteome</keyword>
<sequence length="137" mass="15367">MLSHVTKLCIRGHAVNGKGLHSIPRSTSAIVLTRSDWRVEIHLRLEPNGVATLLAYAGRDNTPERSTQQGPFQTTDVALGARRAIVVELLKQNYQIAAGAHPVWSLNAQRDIKISREIKQENALKFDFDPKDVFLDW</sequence>
<accession>A0ABU4S117</accession>
<dbReference type="EMBL" id="JAXAFO010000033">
    <property type="protein sequence ID" value="MDX6850857.1"/>
    <property type="molecule type" value="Genomic_DNA"/>
</dbReference>
<organism evidence="1 2">
    <name type="scientific">Gilvimarinus gilvus</name>
    <dbReference type="NCBI Taxonomy" id="3058038"/>
    <lineage>
        <taxon>Bacteria</taxon>
        <taxon>Pseudomonadati</taxon>
        <taxon>Pseudomonadota</taxon>
        <taxon>Gammaproteobacteria</taxon>
        <taxon>Cellvibrionales</taxon>
        <taxon>Cellvibrionaceae</taxon>
        <taxon>Gilvimarinus</taxon>
    </lineage>
</organism>